<feature type="transmembrane region" description="Helical" evidence="1">
    <location>
        <begin position="177"/>
        <end position="197"/>
    </location>
</feature>
<keyword evidence="1" id="KW-1133">Transmembrane helix</keyword>
<feature type="transmembrane region" description="Helical" evidence="1">
    <location>
        <begin position="123"/>
        <end position="145"/>
    </location>
</feature>
<gene>
    <name evidence="2" type="ORF">FYC62_05545</name>
</gene>
<dbReference type="EMBL" id="CP043329">
    <property type="protein sequence ID" value="QEK51197.1"/>
    <property type="molecule type" value="Genomic_DNA"/>
</dbReference>
<proteinExistence type="predicted"/>
<organism evidence="2 3">
    <name type="scientific">Pedobacter aquae</name>
    <dbReference type="NCBI Taxonomy" id="2605747"/>
    <lineage>
        <taxon>Bacteria</taxon>
        <taxon>Pseudomonadati</taxon>
        <taxon>Bacteroidota</taxon>
        <taxon>Sphingobacteriia</taxon>
        <taxon>Sphingobacteriales</taxon>
        <taxon>Sphingobacteriaceae</taxon>
        <taxon>Pedobacter</taxon>
    </lineage>
</organism>
<reference evidence="2 3" key="1">
    <citation type="submission" date="2019-08" db="EMBL/GenBank/DDBJ databases">
        <title>Pedobacter sp. nov., isolated from Han river, South Korea.</title>
        <authorList>
            <person name="Lee D.-H."/>
            <person name="Kim Y.-S."/>
            <person name="Hwang E.-M."/>
            <person name="Le Tran T.C."/>
            <person name="Cha C.-J."/>
        </authorList>
    </citation>
    <scope>NUCLEOTIDE SEQUENCE [LARGE SCALE GENOMIC DNA]</scope>
    <source>
        <strain evidence="2 3">CJ43</strain>
    </source>
</reference>
<dbReference type="Proteomes" id="UP000323653">
    <property type="component" value="Chromosome"/>
</dbReference>
<dbReference type="Pfam" id="PF11750">
    <property type="entry name" value="DUF3307"/>
    <property type="match status" value="1"/>
</dbReference>
<evidence type="ECO:0000313" key="3">
    <source>
        <dbReference type="Proteomes" id="UP000323653"/>
    </source>
</evidence>
<keyword evidence="3" id="KW-1185">Reference proteome</keyword>
<feature type="transmembrane region" description="Helical" evidence="1">
    <location>
        <begin position="92"/>
        <end position="111"/>
    </location>
</feature>
<sequence length="243" mass="27989">MLTLLLQLLLAHLIGDFVLQPNKWVEHKKSFKIKSKYLYFHAAIHLLLLLLITAFKTQYLLGIMAIVISHLVIDILKIYVEKPKYSKAYFFADQLLHFFVIAVVVYAYYPYAVNLQYLQTPQFLLMVTAVLSVSYVSAIVLRVLLTQWSLQIKQETSELIQHNSNHAGKYIGILERLFIFFFVVINFWEGIGFLLAAKSIFRFGDLKDAKDIKLTEYILIGTLLSFGMGILCAELYLAVLKIL</sequence>
<dbReference type="RefSeq" id="WP_149074234.1">
    <property type="nucleotide sequence ID" value="NZ_CP043329.1"/>
</dbReference>
<feature type="transmembrane region" description="Helical" evidence="1">
    <location>
        <begin position="37"/>
        <end position="55"/>
    </location>
</feature>
<feature type="transmembrane region" description="Helical" evidence="1">
    <location>
        <begin position="61"/>
        <end position="80"/>
    </location>
</feature>
<dbReference type="InterPro" id="IPR021737">
    <property type="entry name" value="Phage_phiKZ_Orf197"/>
</dbReference>
<keyword evidence="1" id="KW-0812">Transmembrane</keyword>
<feature type="transmembrane region" description="Helical" evidence="1">
    <location>
        <begin position="217"/>
        <end position="239"/>
    </location>
</feature>
<evidence type="ECO:0000256" key="1">
    <source>
        <dbReference type="SAM" id="Phobius"/>
    </source>
</evidence>
<evidence type="ECO:0000313" key="2">
    <source>
        <dbReference type="EMBL" id="QEK51197.1"/>
    </source>
</evidence>
<name>A0A5C0VGM8_9SPHI</name>
<dbReference type="AlphaFoldDB" id="A0A5C0VGM8"/>
<keyword evidence="1" id="KW-0472">Membrane</keyword>
<accession>A0A5C0VGM8</accession>
<protein>
    <submittedName>
        <fullName evidence="2">DUF3307 domain-containing protein</fullName>
    </submittedName>
</protein>
<dbReference type="KEGG" id="pej:FYC62_05545"/>